<dbReference type="Pfam" id="PF13344">
    <property type="entry name" value="Hydrolase_6"/>
    <property type="match status" value="1"/>
</dbReference>
<dbReference type="RefSeq" id="XP_003659971.1">
    <property type="nucleotide sequence ID" value="XM_003659923.1"/>
</dbReference>
<dbReference type="InterPro" id="IPR023214">
    <property type="entry name" value="HAD_sf"/>
</dbReference>
<dbReference type="NCBIfam" id="TIGR01456">
    <property type="entry name" value="CECR5"/>
    <property type="match status" value="1"/>
</dbReference>
<organism evidence="2 3">
    <name type="scientific">Thermothelomyces thermophilus (strain ATCC 42464 / BCRC 31852 / DSM 1799)</name>
    <name type="common">Sporotrichum thermophile</name>
    <dbReference type="NCBI Taxonomy" id="573729"/>
    <lineage>
        <taxon>Eukaryota</taxon>
        <taxon>Fungi</taxon>
        <taxon>Dikarya</taxon>
        <taxon>Ascomycota</taxon>
        <taxon>Pezizomycotina</taxon>
        <taxon>Sordariomycetes</taxon>
        <taxon>Sordariomycetidae</taxon>
        <taxon>Sordariales</taxon>
        <taxon>Chaetomiaceae</taxon>
        <taxon>Thermothelomyces</taxon>
    </lineage>
</organism>
<evidence type="ECO:0000313" key="2">
    <source>
        <dbReference type="EMBL" id="AEO54726.1"/>
    </source>
</evidence>
<dbReference type="EMBL" id="CP003002">
    <property type="protein sequence ID" value="AEO54726.1"/>
    <property type="molecule type" value="Genomic_DNA"/>
</dbReference>
<evidence type="ECO:0000313" key="3">
    <source>
        <dbReference type="Proteomes" id="UP000007322"/>
    </source>
</evidence>
<dbReference type="AlphaFoldDB" id="G2Q6F4"/>
<dbReference type="eggNOG" id="KOG1618">
    <property type="taxonomic scope" value="Eukaryota"/>
</dbReference>
<dbReference type="OMA" id="HDKRMLV"/>
<proteinExistence type="predicted"/>
<dbReference type="GO" id="GO:0005739">
    <property type="term" value="C:mitochondrion"/>
    <property type="evidence" value="ECO:0007669"/>
    <property type="project" value="TreeGrafter"/>
</dbReference>
<dbReference type="InterPro" id="IPR006353">
    <property type="entry name" value="HAD-SF_hydro_IIA_CECR5"/>
</dbReference>
<dbReference type="InParanoid" id="G2Q6F4"/>
<dbReference type="GO" id="GO:0046474">
    <property type="term" value="P:glycerophospholipid biosynthetic process"/>
    <property type="evidence" value="ECO:0007669"/>
    <property type="project" value="TreeGrafter"/>
</dbReference>
<dbReference type="OrthoDB" id="270009at2759"/>
<dbReference type="PANTHER" id="PTHR14269">
    <property type="entry name" value="CDP-DIACYLGLYCEROL--GLYCEROL-3-PHOSPHATE 3-PHOSPHATIDYLTRANSFERASE-RELATED"/>
    <property type="match status" value="1"/>
</dbReference>
<dbReference type="VEuPathDB" id="FungiDB:MYCTH_2297601"/>
<dbReference type="PANTHER" id="PTHR14269:SF57">
    <property type="entry name" value="SUPERFAMILY HYDROLASE, PUTATIVE (AFU_ORTHOLOGUE AFUA_2G02580)-RELATED"/>
    <property type="match status" value="1"/>
</dbReference>
<evidence type="ECO:0000256" key="1">
    <source>
        <dbReference type="SAM" id="MobiDB-lite"/>
    </source>
</evidence>
<dbReference type="HOGENOM" id="CLU_030880_1_0_1"/>
<gene>
    <name evidence="2" type="ORF">MYCTH_2297601</name>
</gene>
<dbReference type="InterPro" id="IPR036412">
    <property type="entry name" value="HAD-like_sf"/>
</dbReference>
<dbReference type="STRING" id="573729.G2Q6F4"/>
<dbReference type="Gene3D" id="3.40.50.1000">
    <property type="entry name" value="HAD superfamily/HAD-like"/>
    <property type="match status" value="2"/>
</dbReference>
<accession>G2Q6F4</accession>
<reference evidence="2 3" key="1">
    <citation type="journal article" date="2011" name="Nat. Biotechnol.">
        <title>Comparative genomic analysis of the thermophilic biomass-degrading fungi Myceliophthora thermophila and Thielavia terrestris.</title>
        <authorList>
            <person name="Berka R.M."/>
            <person name="Grigoriev I.V."/>
            <person name="Otillar R."/>
            <person name="Salamov A."/>
            <person name="Grimwood J."/>
            <person name="Reid I."/>
            <person name="Ishmael N."/>
            <person name="John T."/>
            <person name="Darmond C."/>
            <person name="Moisan M.-C."/>
            <person name="Henrissat B."/>
            <person name="Coutinho P.M."/>
            <person name="Lombard V."/>
            <person name="Natvig D.O."/>
            <person name="Lindquist E."/>
            <person name="Schmutz J."/>
            <person name="Lucas S."/>
            <person name="Harris P."/>
            <person name="Powlowski J."/>
            <person name="Bellemare A."/>
            <person name="Taylor D."/>
            <person name="Butler G."/>
            <person name="de Vries R.P."/>
            <person name="Allijn I.E."/>
            <person name="van den Brink J."/>
            <person name="Ushinsky S."/>
            <person name="Storms R."/>
            <person name="Powell A.J."/>
            <person name="Paulsen I.T."/>
            <person name="Elbourne L.D.H."/>
            <person name="Baker S.E."/>
            <person name="Magnuson J."/>
            <person name="LaBoissiere S."/>
            <person name="Clutterbuck A.J."/>
            <person name="Martinez D."/>
            <person name="Wogulis M."/>
            <person name="de Leon A.L."/>
            <person name="Rey M.W."/>
            <person name="Tsang A."/>
        </authorList>
    </citation>
    <scope>NUCLEOTIDE SEQUENCE [LARGE SCALE GENOMIC DNA]</scope>
    <source>
        <strain evidence="3">ATCC 42464 / BCRC 31852 / DSM 1799</strain>
    </source>
</reference>
<dbReference type="GeneID" id="11508370"/>
<keyword evidence="3" id="KW-1185">Reference proteome</keyword>
<dbReference type="InterPro" id="IPR050324">
    <property type="entry name" value="CDP-alcohol_PTase-I"/>
</dbReference>
<dbReference type="Proteomes" id="UP000007322">
    <property type="component" value="Chromosome 1"/>
</dbReference>
<dbReference type="Pfam" id="PF13242">
    <property type="entry name" value="Hydrolase_like"/>
    <property type="match status" value="1"/>
</dbReference>
<name>G2Q6F4_THET4</name>
<dbReference type="NCBIfam" id="TIGR01460">
    <property type="entry name" value="HAD-SF-IIA"/>
    <property type="match status" value="1"/>
</dbReference>
<protein>
    <submittedName>
        <fullName evidence="2">Uncharacterized protein</fullName>
    </submittedName>
</protein>
<feature type="region of interest" description="Disordered" evidence="1">
    <location>
        <begin position="377"/>
        <end position="404"/>
    </location>
</feature>
<sequence length="493" mass="53861">MPARNSLRGLTTTALPTRCAARPISPRVIRGLRCASCLSSAAGTRRPLTAAQLPPTRTRVVVGRARGFKTDVKVGGSGLEPPPFAFAFDIDGVLLHVAKPIPGAAEVLRFLNDYNIPFILLTNGGGKHERDRVRDLSEKLGVQLSTDNFVQSHTPFQELLEGPDSLRDKTVLVTGSDYEKCRSIFKEYGFQNVVTPADIFAADPTIFPFQSASSYPHPSQPLPKPLYNKPTLDRASLPSHLKIDAIFVLNDPRDWALDTQIITDLLLSHAGYLGTYSPLNGKGNGDNGGGWQQDGQPRLYFSNADLLWSAGYHLPRLGQGAFQAALAGLWRRITGGAAELRRTSIGKPFAETYRFAERVLAAHRREVLRAMGHHVLHYQHHHQHRQDPPADLAPDGGSGGGGDKGGEAALRRVYMIGDNPESDVAGANGYASPEGTEWVPVLVRTGVWSEARGGKLEGRFEPRTVADDVTAAVRWALRREGWHRCVTEDGELR</sequence>
<dbReference type="KEGG" id="mtm:MYCTH_2297601"/>
<dbReference type="SUPFAM" id="SSF56784">
    <property type="entry name" value="HAD-like"/>
    <property type="match status" value="1"/>
</dbReference>
<dbReference type="InterPro" id="IPR006357">
    <property type="entry name" value="HAD-SF_hydro_IIA"/>
</dbReference>